<dbReference type="Proteomes" id="UP000002051">
    <property type="component" value="Chromosome 3"/>
</dbReference>
<dbReference type="EMBL" id="CM001219">
    <property type="protein sequence ID" value="AES69635.1"/>
    <property type="molecule type" value="Genomic_DNA"/>
</dbReference>
<evidence type="ECO:0000256" key="4">
    <source>
        <dbReference type="ARBA" id="ARBA00023157"/>
    </source>
</evidence>
<dbReference type="InterPro" id="IPR003614">
    <property type="entry name" value="Knottins"/>
</dbReference>
<dbReference type="SUPFAM" id="SSF57095">
    <property type="entry name" value="Scorpion toxin-like"/>
    <property type="match status" value="1"/>
</dbReference>
<evidence type="ECO:0000256" key="5">
    <source>
        <dbReference type="SAM" id="SignalP"/>
    </source>
</evidence>
<dbReference type="Gene3D" id="3.30.30.10">
    <property type="entry name" value="Knottin, scorpion toxin-like"/>
    <property type="match status" value="1"/>
</dbReference>
<evidence type="ECO:0000256" key="2">
    <source>
        <dbReference type="ARBA" id="ARBA00022577"/>
    </source>
</evidence>
<keyword evidence="2" id="KW-0295">Fungicide</keyword>
<evidence type="ECO:0000259" key="6">
    <source>
        <dbReference type="SMART" id="SM00505"/>
    </source>
</evidence>
<dbReference type="CDD" id="cd00107">
    <property type="entry name" value="Knot1"/>
    <property type="match status" value="1"/>
</dbReference>
<feature type="signal peptide" evidence="5">
    <location>
        <begin position="1"/>
        <end position="21"/>
    </location>
</feature>
<dbReference type="PANTHER" id="PTHR33147:SF106">
    <property type="entry name" value="DEFENSIN-LIKE PROTEIN 11"/>
    <property type="match status" value="1"/>
</dbReference>
<dbReference type="GO" id="GO:0050832">
    <property type="term" value="P:defense response to fungus"/>
    <property type="evidence" value="ECO:0007669"/>
    <property type="project" value="UniProtKB-KW"/>
</dbReference>
<evidence type="ECO:0000313" key="8">
    <source>
        <dbReference type="EnsemblPlants" id="AES69635"/>
    </source>
</evidence>
<accession>G7IX19</accession>
<dbReference type="OMA" id="RDANCAN"/>
<dbReference type="PaxDb" id="3880-AES69635"/>
<protein>
    <submittedName>
        <fullName evidence="7">Gamma-thionin/defensin</fullName>
    </submittedName>
</protein>
<organism evidence="7 9">
    <name type="scientific">Medicago truncatula</name>
    <name type="common">Barrel medic</name>
    <name type="synonym">Medicago tribuloides</name>
    <dbReference type="NCBI Taxonomy" id="3880"/>
    <lineage>
        <taxon>Eukaryota</taxon>
        <taxon>Viridiplantae</taxon>
        <taxon>Streptophyta</taxon>
        <taxon>Embryophyta</taxon>
        <taxon>Tracheophyta</taxon>
        <taxon>Spermatophyta</taxon>
        <taxon>Magnoliopsida</taxon>
        <taxon>eudicotyledons</taxon>
        <taxon>Gunneridae</taxon>
        <taxon>Pentapetalae</taxon>
        <taxon>rosids</taxon>
        <taxon>fabids</taxon>
        <taxon>Fabales</taxon>
        <taxon>Fabaceae</taxon>
        <taxon>Papilionoideae</taxon>
        <taxon>50 kb inversion clade</taxon>
        <taxon>NPAAA clade</taxon>
        <taxon>Hologalegina</taxon>
        <taxon>IRL clade</taxon>
        <taxon>Trifolieae</taxon>
        <taxon>Medicago</taxon>
    </lineage>
</organism>
<dbReference type="AlphaFoldDB" id="G7IX19"/>
<dbReference type="GO" id="GO:0006952">
    <property type="term" value="P:defense response"/>
    <property type="evidence" value="ECO:0000318"/>
    <property type="project" value="GO_Central"/>
</dbReference>
<dbReference type="InterPro" id="IPR008176">
    <property type="entry name" value="Defensin_plant"/>
</dbReference>
<reference evidence="7 9" key="1">
    <citation type="journal article" date="2011" name="Nature">
        <title>The Medicago genome provides insight into the evolution of rhizobial symbioses.</title>
        <authorList>
            <person name="Young N.D."/>
            <person name="Debelle F."/>
            <person name="Oldroyd G.E."/>
            <person name="Geurts R."/>
            <person name="Cannon S.B."/>
            <person name="Udvardi M.K."/>
            <person name="Benedito V.A."/>
            <person name="Mayer K.F."/>
            <person name="Gouzy J."/>
            <person name="Schoof H."/>
            <person name="Van de Peer Y."/>
            <person name="Proost S."/>
            <person name="Cook D.R."/>
            <person name="Meyers B.C."/>
            <person name="Spannagl M."/>
            <person name="Cheung F."/>
            <person name="De Mita S."/>
            <person name="Krishnakumar V."/>
            <person name="Gundlach H."/>
            <person name="Zhou S."/>
            <person name="Mudge J."/>
            <person name="Bharti A.K."/>
            <person name="Murray J.D."/>
            <person name="Naoumkina M.A."/>
            <person name="Rosen B."/>
            <person name="Silverstein K.A."/>
            <person name="Tang H."/>
            <person name="Rombauts S."/>
            <person name="Zhao P.X."/>
            <person name="Zhou P."/>
            <person name="Barbe V."/>
            <person name="Bardou P."/>
            <person name="Bechner M."/>
            <person name="Bellec A."/>
            <person name="Berger A."/>
            <person name="Berges H."/>
            <person name="Bidwell S."/>
            <person name="Bisseling T."/>
            <person name="Choisne N."/>
            <person name="Couloux A."/>
            <person name="Denny R."/>
            <person name="Deshpande S."/>
            <person name="Dai X."/>
            <person name="Doyle J.J."/>
            <person name="Dudez A.M."/>
            <person name="Farmer A.D."/>
            <person name="Fouteau S."/>
            <person name="Franken C."/>
            <person name="Gibelin C."/>
            <person name="Gish J."/>
            <person name="Goldstein S."/>
            <person name="Gonzalez A.J."/>
            <person name="Green P.J."/>
            <person name="Hallab A."/>
            <person name="Hartog M."/>
            <person name="Hua A."/>
            <person name="Humphray S.J."/>
            <person name="Jeong D.H."/>
            <person name="Jing Y."/>
            <person name="Jocker A."/>
            <person name="Kenton S.M."/>
            <person name="Kim D.J."/>
            <person name="Klee K."/>
            <person name="Lai H."/>
            <person name="Lang C."/>
            <person name="Lin S."/>
            <person name="Macmil S.L."/>
            <person name="Magdelenat G."/>
            <person name="Matthews L."/>
            <person name="McCorrison J."/>
            <person name="Monaghan E.L."/>
            <person name="Mun J.H."/>
            <person name="Najar F.Z."/>
            <person name="Nicholson C."/>
            <person name="Noirot C."/>
            <person name="O'Bleness M."/>
            <person name="Paule C.R."/>
            <person name="Poulain J."/>
            <person name="Prion F."/>
            <person name="Qin B."/>
            <person name="Qu C."/>
            <person name="Retzel E.F."/>
            <person name="Riddle C."/>
            <person name="Sallet E."/>
            <person name="Samain S."/>
            <person name="Samson N."/>
            <person name="Sanders I."/>
            <person name="Saurat O."/>
            <person name="Scarpelli C."/>
            <person name="Schiex T."/>
            <person name="Segurens B."/>
            <person name="Severin A.J."/>
            <person name="Sherrier D.J."/>
            <person name="Shi R."/>
            <person name="Sims S."/>
            <person name="Singer S.R."/>
            <person name="Sinharoy S."/>
            <person name="Sterck L."/>
            <person name="Viollet A."/>
            <person name="Wang B.B."/>
            <person name="Wang K."/>
            <person name="Wang M."/>
            <person name="Wang X."/>
            <person name="Warfsmann J."/>
            <person name="Weissenbach J."/>
            <person name="White D.D."/>
            <person name="White J.D."/>
            <person name="Wiley G.B."/>
            <person name="Wincker P."/>
            <person name="Xing Y."/>
            <person name="Yang L."/>
            <person name="Yao Z."/>
            <person name="Ying F."/>
            <person name="Zhai J."/>
            <person name="Zhou L."/>
            <person name="Zuber A."/>
            <person name="Denarie J."/>
            <person name="Dixon R.A."/>
            <person name="May G.D."/>
            <person name="Schwartz D.C."/>
            <person name="Rogers J."/>
            <person name="Quetier F."/>
            <person name="Town C.D."/>
            <person name="Roe B.A."/>
        </authorList>
    </citation>
    <scope>NUCLEOTIDE SEQUENCE [LARGE SCALE GENOMIC DNA]</scope>
    <source>
        <strain evidence="7">A17</strain>
        <strain evidence="8 9">cv. Jemalong A17</strain>
    </source>
</reference>
<dbReference type="PRINTS" id="PR00288">
    <property type="entry name" value="PUROTHIONIN"/>
</dbReference>
<dbReference type="PROSITE" id="PS00940">
    <property type="entry name" value="GAMMA_THIONIN"/>
    <property type="match status" value="1"/>
</dbReference>
<keyword evidence="9" id="KW-1185">Reference proteome</keyword>
<keyword evidence="1" id="KW-0929">Antimicrobial</keyword>
<reference evidence="8" key="3">
    <citation type="submission" date="2015-04" db="UniProtKB">
        <authorList>
            <consortium name="EnsemblPlants"/>
        </authorList>
    </citation>
    <scope>IDENTIFICATION</scope>
    <source>
        <strain evidence="8">cv. Jemalong A17</strain>
    </source>
</reference>
<dbReference type="GO" id="GO:0031640">
    <property type="term" value="P:killing of cells of another organism"/>
    <property type="evidence" value="ECO:0007669"/>
    <property type="project" value="UniProtKB-KW"/>
</dbReference>
<gene>
    <name evidence="7" type="ordered locus">MTR_3g032570</name>
</gene>
<dbReference type="Pfam" id="PF00304">
    <property type="entry name" value="Gamma-thionin"/>
    <property type="match status" value="1"/>
</dbReference>
<reference evidence="7 9" key="2">
    <citation type="journal article" date="2014" name="BMC Genomics">
        <title>An improved genome release (version Mt4.0) for the model legume Medicago truncatula.</title>
        <authorList>
            <person name="Tang H."/>
            <person name="Krishnakumar V."/>
            <person name="Bidwell S."/>
            <person name="Rosen B."/>
            <person name="Chan A."/>
            <person name="Zhou S."/>
            <person name="Gentzbittel L."/>
            <person name="Childs K.L."/>
            <person name="Yandell M."/>
            <person name="Gundlach H."/>
            <person name="Mayer K.F."/>
            <person name="Schwartz D.C."/>
            <person name="Town C.D."/>
        </authorList>
    </citation>
    <scope>GENOME REANNOTATION</scope>
    <source>
        <strain evidence="8 9">cv. Jemalong A17</strain>
    </source>
</reference>
<feature type="chain" id="PRO_5014572517" evidence="5">
    <location>
        <begin position="22"/>
        <end position="80"/>
    </location>
</feature>
<evidence type="ECO:0000313" key="7">
    <source>
        <dbReference type="EMBL" id="AES69635.1"/>
    </source>
</evidence>
<evidence type="ECO:0000313" key="9">
    <source>
        <dbReference type="Proteomes" id="UP000002051"/>
    </source>
</evidence>
<evidence type="ECO:0000256" key="3">
    <source>
        <dbReference type="ARBA" id="ARBA00022729"/>
    </source>
</evidence>
<sequence length="80" mass="9105">MARSITLVCTIFFFLFLLVSTEMQPTHVEEPEARTCDSQSHSFKGVCWIKHNCANVCKTEGFTGGHCHGFRRRCFCSKPC</sequence>
<name>G7IX19_MEDTR</name>
<dbReference type="SMART" id="SM00505">
    <property type="entry name" value="Knot1"/>
    <property type="match status" value="1"/>
</dbReference>
<dbReference type="EnsemblPlants" id="AES69635">
    <property type="protein sequence ID" value="AES69635"/>
    <property type="gene ID" value="MTR_3g032570"/>
</dbReference>
<dbReference type="HOGENOM" id="CLU_161668_1_2_1"/>
<keyword evidence="4" id="KW-1015">Disulfide bond</keyword>
<dbReference type="InterPro" id="IPR036574">
    <property type="entry name" value="Scorpion_toxin-like_sf"/>
</dbReference>
<dbReference type="PANTHER" id="PTHR33147">
    <property type="entry name" value="DEFENSIN-LIKE PROTEIN 1"/>
    <property type="match status" value="1"/>
</dbReference>
<dbReference type="STRING" id="3880.G7IX19"/>
<proteinExistence type="predicted"/>
<keyword evidence="3 5" id="KW-0732">Signal</keyword>
<feature type="domain" description="Knottins-like" evidence="6">
    <location>
        <begin position="35"/>
        <end position="80"/>
    </location>
</feature>
<evidence type="ECO:0000256" key="1">
    <source>
        <dbReference type="ARBA" id="ARBA00022529"/>
    </source>
</evidence>